<organism evidence="1 2">
    <name type="scientific">Martelella mediterranea DSM 17316</name>
    <dbReference type="NCBI Taxonomy" id="1122214"/>
    <lineage>
        <taxon>Bacteria</taxon>
        <taxon>Pseudomonadati</taxon>
        <taxon>Pseudomonadota</taxon>
        <taxon>Alphaproteobacteria</taxon>
        <taxon>Hyphomicrobiales</taxon>
        <taxon>Aurantimonadaceae</taxon>
        <taxon>Martelella</taxon>
    </lineage>
</organism>
<name>A0A1U9Z091_9HYPH</name>
<dbReference type="STRING" id="1122214.Mame_01713"/>
<evidence type="ECO:0000313" key="1">
    <source>
        <dbReference type="EMBL" id="AQZ51060.1"/>
    </source>
</evidence>
<proteinExistence type="predicted"/>
<dbReference type="EMBL" id="CP020330">
    <property type="protein sequence ID" value="AQZ51060.1"/>
    <property type="molecule type" value="Genomic_DNA"/>
</dbReference>
<dbReference type="RefSeq" id="WP_079920735.1">
    <property type="nucleotide sequence ID" value="NZ_CP020330.1"/>
</dbReference>
<accession>A0A1U9Z091</accession>
<reference evidence="1 2" key="1">
    <citation type="submission" date="2017-03" db="EMBL/GenBank/DDBJ databases">
        <title>Foreign affairs: Plasmid Transfer between Roseobacters and Rhizobia.</title>
        <authorList>
            <person name="Bartling P."/>
            <person name="Bunk B."/>
            <person name="Overmann J."/>
            <person name="Brinkmann H."/>
            <person name="Petersen J."/>
        </authorList>
    </citation>
    <scope>NUCLEOTIDE SEQUENCE [LARGE SCALE GENOMIC DNA]</scope>
    <source>
        <strain evidence="1 2">MACL11</strain>
    </source>
</reference>
<gene>
    <name evidence="1" type="ORF">Mame_01713</name>
</gene>
<sequence length="71" mass="7656">MASALVECQRPAIAAAGFTYGRRSVTTRFLVEDLGISVHSLQRQLGAESLSVRQLMREHRAELAAGVSDVA</sequence>
<dbReference type="AlphaFoldDB" id="A0A1U9Z091"/>
<evidence type="ECO:0000313" key="2">
    <source>
        <dbReference type="Proteomes" id="UP000191135"/>
    </source>
</evidence>
<protein>
    <submittedName>
        <fullName evidence="1">Uncharacterized protein</fullName>
    </submittedName>
</protein>
<keyword evidence="2" id="KW-1185">Reference proteome</keyword>
<dbReference type="KEGG" id="mmed:Mame_01713"/>
<dbReference type="Proteomes" id="UP000191135">
    <property type="component" value="Chromosome"/>
</dbReference>